<dbReference type="HOGENOM" id="CLU_033319_0_1_9"/>
<keyword evidence="3" id="KW-0479">Metal-binding</keyword>
<feature type="domain" description="DNA/pantothenate metabolism flavoprotein C-terminal" evidence="6">
    <location>
        <begin position="187"/>
        <end position="396"/>
    </location>
</feature>
<dbReference type="GO" id="GO:0015937">
    <property type="term" value="P:coenzyme A biosynthetic process"/>
    <property type="evidence" value="ECO:0007669"/>
    <property type="project" value="UniProtKB-UniRule"/>
</dbReference>
<dbReference type="InterPro" id="IPR005252">
    <property type="entry name" value="CoaBC"/>
</dbReference>
<dbReference type="InterPro" id="IPR007085">
    <property type="entry name" value="DNA/pantothenate-metab_flavo_C"/>
</dbReference>
<evidence type="ECO:0000256" key="2">
    <source>
        <dbReference type="ARBA" id="ARBA00023239"/>
    </source>
</evidence>
<comment type="similarity">
    <text evidence="3 4">In the C-terminal section; belongs to the PPC synthetase family.</text>
</comment>
<comment type="catalytic activity">
    <reaction evidence="3 4">
        <text>N-[(R)-4-phosphopantothenoyl]-L-cysteine + H(+) = (R)-4'-phosphopantetheine + CO2</text>
        <dbReference type="Rhea" id="RHEA:16793"/>
        <dbReference type="ChEBI" id="CHEBI:15378"/>
        <dbReference type="ChEBI" id="CHEBI:16526"/>
        <dbReference type="ChEBI" id="CHEBI:59458"/>
        <dbReference type="ChEBI" id="CHEBI:61723"/>
        <dbReference type="EC" id="4.1.1.36"/>
    </reaction>
</comment>
<dbReference type="PANTHER" id="PTHR14359">
    <property type="entry name" value="HOMO-OLIGOMERIC FLAVIN CONTAINING CYS DECARBOXYLASE FAMILY"/>
    <property type="match status" value="1"/>
</dbReference>
<accession>F4A2D2</accession>
<dbReference type="RefSeq" id="WP_013780609.1">
    <property type="nucleotide sequence ID" value="NC_015520.1"/>
</dbReference>
<name>F4A2D2_MAHA5</name>
<keyword evidence="3" id="KW-0511">Multifunctional enzyme</keyword>
<dbReference type="UniPathway" id="UPA00241">
    <property type="reaction ID" value="UER00353"/>
</dbReference>
<feature type="binding site" evidence="3">
    <location>
        <begin position="306"/>
        <end position="309"/>
    </location>
    <ligand>
        <name>CTP</name>
        <dbReference type="ChEBI" id="CHEBI:37563"/>
    </ligand>
</feature>
<comment type="pathway">
    <text evidence="3 4">Cofactor biosynthesis; coenzyme A biosynthesis; CoA from (R)-pantothenate: step 2/5.</text>
</comment>
<feature type="domain" description="Flavoprotein" evidence="5">
    <location>
        <begin position="7"/>
        <end position="179"/>
    </location>
</feature>
<gene>
    <name evidence="3" type="primary">coaBC</name>
    <name evidence="7" type="ordered locus">Mahau_0981</name>
</gene>
<dbReference type="Gene3D" id="3.40.50.1950">
    <property type="entry name" value="Flavin prenyltransferase-like"/>
    <property type="match status" value="1"/>
</dbReference>
<dbReference type="GO" id="GO:0046872">
    <property type="term" value="F:metal ion binding"/>
    <property type="evidence" value="ECO:0007669"/>
    <property type="project" value="UniProtKB-KW"/>
</dbReference>
<dbReference type="SUPFAM" id="SSF52507">
    <property type="entry name" value="Homo-oligomeric flavin-containing Cys decarboxylases, HFCD"/>
    <property type="match status" value="1"/>
</dbReference>
<comment type="cofactor">
    <cofactor evidence="3">
        <name>FMN</name>
        <dbReference type="ChEBI" id="CHEBI:58210"/>
    </cofactor>
    <text evidence="3">Binds 1 FMN per subunit.</text>
</comment>
<comment type="caution">
    <text evidence="3">Lacks conserved residue(s) required for the propagation of feature annotation.</text>
</comment>
<evidence type="ECO:0000313" key="7">
    <source>
        <dbReference type="EMBL" id="AEE96179.1"/>
    </source>
</evidence>
<feature type="binding site" evidence="3">
    <location>
        <position position="280"/>
    </location>
    <ligand>
        <name>CTP</name>
        <dbReference type="ChEBI" id="CHEBI:37563"/>
    </ligand>
</feature>
<evidence type="ECO:0000259" key="6">
    <source>
        <dbReference type="Pfam" id="PF04127"/>
    </source>
</evidence>
<dbReference type="KEGG" id="mas:Mahau_0981"/>
<keyword evidence="3 4" id="KW-0288">FMN</keyword>
<keyword evidence="3 4" id="KW-0436">Ligase</keyword>
<dbReference type="GO" id="GO:0015941">
    <property type="term" value="P:pantothenate catabolic process"/>
    <property type="evidence" value="ECO:0007669"/>
    <property type="project" value="InterPro"/>
</dbReference>
<evidence type="ECO:0000256" key="1">
    <source>
        <dbReference type="ARBA" id="ARBA00022793"/>
    </source>
</evidence>
<dbReference type="HAMAP" id="MF_02225">
    <property type="entry name" value="CoaBC"/>
    <property type="match status" value="1"/>
</dbReference>
<comment type="pathway">
    <text evidence="3 4">Cofactor biosynthesis; coenzyme A biosynthesis; CoA from (R)-pantothenate: step 3/5.</text>
</comment>
<dbReference type="Pfam" id="PF02441">
    <property type="entry name" value="Flavoprotein"/>
    <property type="match status" value="1"/>
</dbReference>
<dbReference type="EMBL" id="CP002360">
    <property type="protein sequence ID" value="AEE96179.1"/>
    <property type="molecule type" value="Genomic_DNA"/>
</dbReference>
<keyword evidence="8" id="KW-1185">Reference proteome</keyword>
<feature type="binding site" evidence="3">
    <location>
        <position position="338"/>
    </location>
    <ligand>
        <name>CTP</name>
        <dbReference type="ChEBI" id="CHEBI:37563"/>
    </ligand>
</feature>
<feature type="binding site" evidence="3">
    <location>
        <position position="342"/>
    </location>
    <ligand>
        <name>CTP</name>
        <dbReference type="ChEBI" id="CHEBI:37563"/>
    </ligand>
</feature>
<dbReference type="Gene3D" id="3.40.50.10300">
    <property type="entry name" value="CoaB-like"/>
    <property type="match status" value="1"/>
</dbReference>
<dbReference type="NCBIfam" id="TIGR00521">
    <property type="entry name" value="coaBC_dfp"/>
    <property type="match status" value="1"/>
</dbReference>
<evidence type="ECO:0000256" key="3">
    <source>
        <dbReference type="HAMAP-Rule" id="MF_02225"/>
    </source>
</evidence>
<dbReference type="EC" id="6.3.2.5" evidence="3"/>
<comment type="similarity">
    <text evidence="3 4">In the N-terminal section; belongs to the HFCD (homo-oligomeric flavin containing Cys decarboxylase) superfamily.</text>
</comment>
<feature type="binding site" evidence="3">
    <location>
        <position position="290"/>
    </location>
    <ligand>
        <name>CTP</name>
        <dbReference type="ChEBI" id="CHEBI:37563"/>
    </ligand>
</feature>
<keyword evidence="2 3" id="KW-0456">Lyase</keyword>
<feature type="binding site" evidence="3">
    <location>
        <position position="324"/>
    </location>
    <ligand>
        <name>CTP</name>
        <dbReference type="ChEBI" id="CHEBI:37563"/>
    </ligand>
</feature>
<dbReference type="Pfam" id="PF04127">
    <property type="entry name" value="DFP"/>
    <property type="match status" value="1"/>
</dbReference>
<dbReference type="GO" id="GO:0004633">
    <property type="term" value="F:phosphopantothenoylcysteine decarboxylase activity"/>
    <property type="evidence" value="ECO:0007669"/>
    <property type="project" value="UniProtKB-UniRule"/>
</dbReference>
<feature type="active site" description="Proton donor" evidence="3">
    <location>
        <position position="159"/>
    </location>
</feature>
<reference evidence="7 8" key="2">
    <citation type="journal article" date="2011" name="Stand. Genomic Sci.">
        <title>Complete genome sequence of Mahella australiensis type strain (50-1 BON).</title>
        <authorList>
            <person name="Sikorski J."/>
            <person name="Teshima H."/>
            <person name="Nolan M."/>
            <person name="Lucas S."/>
            <person name="Hammon N."/>
            <person name="Deshpande S."/>
            <person name="Cheng J.F."/>
            <person name="Pitluck S."/>
            <person name="Liolios K."/>
            <person name="Pagani I."/>
            <person name="Ivanova N."/>
            <person name="Huntemann M."/>
            <person name="Mavromatis K."/>
            <person name="Ovchinikova G."/>
            <person name="Pati A."/>
            <person name="Tapia R."/>
            <person name="Han C."/>
            <person name="Goodwin L."/>
            <person name="Chen A."/>
            <person name="Palaniappan K."/>
            <person name="Land M."/>
            <person name="Hauser L."/>
            <person name="Ngatchou-Djao O.D."/>
            <person name="Rohde M."/>
            <person name="Pukall R."/>
            <person name="Spring S."/>
            <person name="Abt B."/>
            <person name="Goker M."/>
            <person name="Detter J.C."/>
            <person name="Woyke T."/>
            <person name="Bristow J."/>
            <person name="Markowitz V."/>
            <person name="Hugenholtz P."/>
            <person name="Eisen J.A."/>
            <person name="Kyrpides N.C."/>
            <person name="Klenk H.P."/>
            <person name="Lapidus A."/>
        </authorList>
    </citation>
    <scope>NUCLEOTIDE SEQUENCE [LARGE SCALE GENOMIC DNA]</scope>
    <source>
        <strain evidence="8">DSM 15567 / CIP 107919 / 50-1 BON</strain>
    </source>
</reference>
<dbReference type="OrthoDB" id="9802554at2"/>
<dbReference type="EC" id="4.1.1.36" evidence="3"/>
<dbReference type="STRING" id="697281.Mahau_0981"/>
<sequence>MNGLNNKTVVLGVTGGIAAYKAVDIVSRLKKAGVDVYVIMTRHAAQFVTPLTFQSISEHPVAVDMFQPFMADEIEHIALAKRANLFLIAPATANIIGKIANGIADDMLSTTVMATQAKVVLAPAMNTNMYLNPIVQHNISILKDKGYEVIEPESGRLACGDYGTGRLSSPEIIVQAVMRMLNIKNDLDGKTIMVTAGPTREAIDPVRYISNHSSGKMGYAIARAALDRGAKVLLISGPVALTPPVGAEIIPVISTQDMYEAAVSRFEEVDAVIGAAAPADYKPAEVSPVKIKKTEDAMTITLIRTPDIIKTLGRTKTRQKVVGFAAETQDVEQYARQKLVDKSMDMIVANDVSANGVGFGSDYNAVKIIRHDGNLKEVPRMPKEQVAHIILDELASLFEDSVL</sequence>
<feature type="region of interest" description="Phosphopantothenoylcysteine decarboxylase" evidence="3">
    <location>
        <begin position="1"/>
        <end position="191"/>
    </location>
</feature>
<dbReference type="eggNOG" id="COG0452">
    <property type="taxonomic scope" value="Bacteria"/>
</dbReference>
<dbReference type="GO" id="GO:0010181">
    <property type="term" value="F:FMN binding"/>
    <property type="evidence" value="ECO:0007669"/>
    <property type="project" value="UniProtKB-UniRule"/>
</dbReference>
<keyword evidence="3 4" id="KW-0285">Flavoprotein</keyword>
<protein>
    <recommendedName>
        <fullName evidence="3">Coenzyme A biosynthesis bifunctional protein CoaBC</fullName>
    </recommendedName>
    <alternativeName>
        <fullName evidence="3">DNA/pantothenate metabolism flavoprotein</fullName>
    </alternativeName>
    <alternativeName>
        <fullName evidence="3">Phosphopantothenoylcysteine synthetase/decarboxylase</fullName>
        <shortName evidence="3">PPCS-PPCDC</shortName>
    </alternativeName>
    <domain>
        <recommendedName>
            <fullName evidence="3">Phosphopantothenoylcysteine decarboxylase</fullName>
            <shortName evidence="3">PPC decarboxylase</shortName>
            <shortName evidence="3">PPC-DC</shortName>
            <ecNumber evidence="3">4.1.1.36</ecNumber>
        </recommendedName>
        <alternativeName>
            <fullName evidence="3">CoaC</fullName>
        </alternativeName>
    </domain>
    <domain>
        <recommendedName>
            <fullName evidence="3">Phosphopantothenate--cysteine ligase</fullName>
            <ecNumber evidence="3">6.3.2.5</ecNumber>
        </recommendedName>
        <alternativeName>
            <fullName evidence="3">CoaB</fullName>
        </alternativeName>
        <alternativeName>
            <fullName evidence="3">Phosphopantothenoylcysteine synthetase</fullName>
            <shortName evidence="3">PPC synthetase</shortName>
            <shortName evidence="3">PPC-S</shortName>
        </alternativeName>
    </domain>
</protein>
<evidence type="ECO:0000259" key="5">
    <source>
        <dbReference type="Pfam" id="PF02441"/>
    </source>
</evidence>
<keyword evidence="1 3" id="KW-0210">Decarboxylase</keyword>
<dbReference type="InterPro" id="IPR035929">
    <property type="entry name" value="CoaB-like_sf"/>
</dbReference>
<dbReference type="Proteomes" id="UP000008457">
    <property type="component" value="Chromosome"/>
</dbReference>
<organism evidence="7 8">
    <name type="scientific">Mahella australiensis (strain DSM 15567 / CIP 107919 / 50-1 BON)</name>
    <dbReference type="NCBI Taxonomy" id="697281"/>
    <lineage>
        <taxon>Bacteria</taxon>
        <taxon>Bacillati</taxon>
        <taxon>Bacillota</taxon>
        <taxon>Clostridia</taxon>
        <taxon>Thermoanaerobacterales</taxon>
        <taxon>Thermoanaerobacterales Family IV. Incertae Sedis</taxon>
        <taxon>Mahella</taxon>
    </lineage>
</organism>
<proteinExistence type="inferred from homology"/>
<reference evidence="8" key="1">
    <citation type="submission" date="2010-11" db="EMBL/GenBank/DDBJ databases">
        <title>The complete genome of Mahella australiensis DSM 15567.</title>
        <authorList>
            <consortium name="US DOE Joint Genome Institute (JGI-PGF)"/>
            <person name="Lucas S."/>
            <person name="Copeland A."/>
            <person name="Lapidus A."/>
            <person name="Bruce D."/>
            <person name="Goodwin L."/>
            <person name="Pitluck S."/>
            <person name="Kyrpides N."/>
            <person name="Mavromatis K."/>
            <person name="Pagani I."/>
            <person name="Ivanova N."/>
            <person name="Teshima H."/>
            <person name="Brettin T."/>
            <person name="Detter J.C."/>
            <person name="Han C."/>
            <person name="Tapia R."/>
            <person name="Land M."/>
            <person name="Hauser L."/>
            <person name="Markowitz V."/>
            <person name="Cheng J.-F."/>
            <person name="Hugenholtz P."/>
            <person name="Woyke T."/>
            <person name="Wu D."/>
            <person name="Spring S."/>
            <person name="Pukall R."/>
            <person name="Steenblock K."/>
            <person name="Schneider S."/>
            <person name="Klenk H.-P."/>
            <person name="Eisen J.A."/>
        </authorList>
    </citation>
    <scope>NUCLEOTIDE SEQUENCE [LARGE SCALE GENOMIC DNA]</scope>
    <source>
        <strain evidence="8">DSM 15567 / CIP 107919 / 50-1 BON</strain>
    </source>
</reference>
<evidence type="ECO:0000313" key="8">
    <source>
        <dbReference type="Proteomes" id="UP000008457"/>
    </source>
</evidence>
<comment type="catalytic activity">
    <reaction evidence="3 4">
        <text>(R)-4'-phosphopantothenate + L-cysteine + CTP = N-[(R)-4-phosphopantothenoyl]-L-cysteine + CMP + diphosphate + H(+)</text>
        <dbReference type="Rhea" id="RHEA:19397"/>
        <dbReference type="ChEBI" id="CHEBI:10986"/>
        <dbReference type="ChEBI" id="CHEBI:15378"/>
        <dbReference type="ChEBI" id="CHEBI:33019"/>
        <dbReference type="ChEBI" id="CHEBI:35235"/>
        <dbReference type="ChEBI" id="CHEBI:37563"/>
        <dbReference type="ChEBI" id="CHEBI:59458"/>
        <dbReference type="ChEBI" id="CHEBI:60377"/>
        <dbReference type="EC" id="6.3.2.5"/>
    </reaction>
</comment>
<keyword evidence="3" id="KW-0460">Magnesium</keyword>
<dbReference type="GO" id="GO:0004632">
    <property type="term" value="F:phosphopantothenate--cysteine ligase activity"/>
    <property type="evidence" value="ECO:0007669"/>
    <property type="project" value="UniProtKB-UniRule"/>
</dbReference>
<evidence type="ECO:0000256" key="4">
    <source>
        <dbReference type="RuleBase" id="RU364078"/>
    </source>
</evidence>
<dbReference type="SUPFAM" id="SSF102645">
    <property type="entry name" value="CoaB-like"/>
    <property type="match status" value="1"/>
</dbReference>
<dbReference type="PANTHER" id="PTHR14359:SF6">
    <property type="entry name" value="PHOSPHOPANTOTHENOYLCYSTEINE DECARBOXYLASE"/>
    <property type="match status" value="1"/>
</dbReference>
<comment type="function">
    <text evidence="3">Catalyzes two sequential steps in the biosynthesis of coenzyme A. In the first step cysteine is conjugated to 4'-phosphopantothenate to form 4-phosphopantothenoylcysteine. In the second step the latter compound is decarboxylated to form 4'-phosphopantotheine.</text>
</comment>
<feature type="region of interest" description="Phosphopantothenate--cysteine ligase" evidence="3">
    <location>
        <begin position="192"/>
        <end position="403"/>
    </location>
</feature>
<comment type="cofactor">
    <cofactor evidence="3">
        <name>Mg(2+)</name>
        <dbReference type="ChEBI" id="CHEBI:18420"/>
    </cofactor>
</comment>
<dbReference type="InterPro" id="IPR003382">
    <property type="entry name" value="Flavoprotein"/>
</dbReference>
<dbReference type="GO" id="GO:0071513">
    <property type="term" value="C:phosphopantothenoylcysteine decarboxylase complex"/>
    <property type="evidence" value="ECO:0007669"/>
    <property type="project" value="TreeGrafter"/>
</dbReference>
<comment type="function">
    <text evidence="4">Catalyzes two steps in the biosynthesis of coenzyme A. In the first step cysteine is conjugated to 4'-phosphopantothenate to form 4-phosphopantothenoylcysteine, in the latter compound is decarboxylated to form 4'-phosphopantotheine.</text>
</comment>
<dbReference type="AlphaFoldDB" id="F4A2D2"/>
<dbReference type="InterPro" id="IPR036551">
    <property type="entry name" value="Flavin_trans-like"/>
</dbReference>